<proteinExistence type="predicted"/>
<comment type="caution">
    <text evidence="1">The sequence shown here is derived from an EMBL/GenBank/DDBJ whole genome shotgun (WGS) entry which is preliminary data.</text>
</comment>
<dbReference type="EMBL" id="JASBNA010000002">
    <property type="protein sequence ID" value="KAK7694370.1"/>
    <property type="molecule type" value="Genomic_DNA"/>
</dbReference>
<protein>
    <recommendedName>
        <fullName evidence="3">DinB-like domain-containing protein</fullName>
    </recommendedName>
</protein>
<evidence type="ECO:0008006" key="3">
    <source>
        <dbReference type="Google" id="ProtNLM"/>
    </source>
</evidence>
<dbReference type="PANTHER" id="PTHR39473">
    <property type="match status" value="1"/>
</dbReference>
<accession>A0AAW0GTH3</accession>
<evidence type="ECO:0000313" key="2">
    <source>
        <dbReference type="Proteomes" id="UP001385951"/>
    </source>
</evidence>
<reference evidence="1 2" key="1">
    <citation type="submission" date="2022-09" db="EMBL/GenBank/DDBJ databases">
        <authorList>
            <person name="Palmer J.M."/>
        </authorList>
    </citation>
    <scope>NUCLEOTIDE SEQUENCE [LARGE SCALE GENOMIC DNA]</scope>
    <source>
        <strain evidence="1 2">DSM 7382</strain>
    </source>
</reference>
<dbReference type="Proteomes" id="UP001385951">
    <property type="component" value="Unassembled WGS sequence"/>
</dbReference>
<keyword evidence="2" id="KW-1185">Reference proteome</keyword>
<dbReference type="AlphaFoldDB" id="A0AAW0GTH3"/>
<gene>
    <name evidence="1" type="ORF">QCA50_001556</name>
</gene>
<dbReference type="PANTHER" id="PTHR39473:SF1">
    <property type="entry name" value="DINB-LIKE DOMAIN-CONTAINING PROTEIN"/>
    <property type="match status" value="1"/>
</dbReference>
<evidence type="ECO:0000313" key="1">
    <source>
        <dbReference type="EMBL" id="KAK7694370.1"/>
    </source>
</evidence>
<sequence length="121" mass="13384">MAQEAPRSLNYDIRLRNTPMETSRSAAKQALTEAIELLEKVVETAELNEPLTLHAITPYPQTVQTTFGRELWFGSLHAVHHWSMVRVIAGEMGIAVEDSFGFAPSTLVHKGSEAPLGKSRI</sequence>
<name>A0AAW0GTH3_9APHY</name>
<organism evidence="1 2">
    <name type="scientific">Cerrena zonata</name>
    <dbReference type="NCBI Taxonomy" id="2478898"/>
    <lineage>
        <taxon>Eukaryota</taxon>
        <taxon>Fungi</taxon>
        <taxon>Dikarya</taxon>
        <taxon>Basidiomycota</taxon>
        <taxon>Agaricomycotina</taxon>
        <taxon>Agaricomycetes</taxon>
        <taxon>Polyporales</taxon>
        <taxon>Cerrenaceae</taxon>
        <taxon>Cerrena</taxon>
    </lineage>
</organism>